<accession>A0A922L5J3</accession>
<sequence length="67" mass="7709">TRQESVEQQGKRAVTIAIATITFKKVEDLGPRADLASLLLYSLHVYIRQCKTFTRVQSIVQSNFRFH</sequence>
<dbReference type="AlphaFoldDB" id="A0A922L5J3"/>
<organism evidence="1 2">
    <name type="scientific">Dermatophagoides farinae</name>
    <name type="common">American house dust mite</name>
    <dbReference type="NCBI Taxonomy" id="6954"/>
    <lineage>
        <taxon>Eukaryota</taxon>
        <taxon>Metazoa</taxon>
        <taxon>Ecdysozoa</taxon>
        <taxon>Arthropoda</taxon>
        <taxon>Chelicerata</taxon>
        <taxon>Arachnida</taxon>
        <taxon>Acari</taxon>
        <taxon>Acariformes</taxon>
        <taxon>Sarcoptiformes</taxon>
        <taxon>Astigmata</taxon>
        <taxon>Psoroptidia</taxon>
        <taxon>Analgoidea</taxon>
        <taxon>Pyroglyphidae</taxon>
        <taxon>Dermatophagoidinae</taxon>
        <taxon>Dermatophagoides</taxon>
    </lineage>
</organism>
<proteinExistence type="predicted"/>
<feature type="non-terminal residue" evidence="1">
    <location>
        <position position="67"/>
    </location>
</feature>
<name>A0A922L5J3_DERFA</name>
<reference evidence="1" key="2">
    <citation type="journal article" date="2022" name="Res Sq">
        <title>Comparative Genomics Reveals Insights into the Divergent Evolution of Astigmatic Mites and Household Pest Adaptations.</title>
        <authorList>
            <person name="Xiong Q."/>
            <person name="Wan A.T.-Y."/>
            <person name="Liu X.-Y."/>
            <person name="Fung C.S.-H."/>
            <person name="Xiao X."/>
            <person name="Malainual N."/>
            <person name="Hou J."/>
            <person name="Wang L."/>
            <person name="Wang M."/>
            <person name="Yang K."/>
            <person name="Cui Y."/>
            <person name="Leung E."/>
            <person name="Nong W."/>
            <person name="Shin S.-K."/>
            <person name="Au S."/>
            <person name="Jeong K.Y."/>
            <person name="Chew F.T."/>
            <person name="Hui J."/>
            <person name="Leung T.F."/>
            <person name="Tungtrongchitr A."/>
            <person name="Zhong N."/>
            <person name="Liu Z."/>
            <person name="Tsui S."/>
        </authorList>
    </citation>
    <scope>NUCLEOTIDE SEQUENCE</scope>
    <source>
        <strain evidence="1">Derf</strain>
        <tissue evidence="1">Whole organism</tissue>
    </source>
</reference>
<feature type="non-terminal residue" evidence="1">
    <location>
        <position position="1"/>
    </location>
</feature>
<dbReference type="EMBL" id="ASGP02000003">
    <property type="protein sequence ID" value="KAH9516209.1"/>
    <property type="molecule type" value="Genomic_DNA"/>
</dbReference>
<dbReference type="Proteomes" id="UP000790347">
    <property type="component" value="Unassembled WGS sequence"/>
</dbReference>
<evidence type="ECO:0000313" key="1">
    <source>
        <dbReference type="EMBL" id="KAH9516209.1"/>
    </source>
</evidence>
<comment type="caution">
    <text evidence="1">The sequence shown here is derived from an EMBL/GenBank/DDBJ whole genome shotgun (WGS) entry which is preliminary data.</text>
</comment>
<keyword evidence="2" id="KW-1185">Reference proteome</keyword>
<gene>
    <name evidence="1" type="ORF">DERF_006964</name>
</gene>
<protein>
    <submittedName>
        <fullName evidence="1">Uncharacterized protein</fullName>
    </submittedName>
</protein>
<reference evidence="1" key="1">
    <citation type="submission" date="2013-05" db="EMBL/GenBank/DDBJ databases">
        <authorList>
            <person name="Yim A.K.Y."/>
            <person name="Chan T.F."/>
            <person name="Ji K.M."/>
            <person name="Liu X.Y."/>
            <person name="Zhou J.W."/>
            <person name="Li R.Q."/>
            <person name="Yang K.Y."/>
            <person name="Li J."/>
            <person name="Li M."/>
            <person name="Law P.T.W."/>
            <person name="Wu Y.L."/>
            <person name="Cai Z.L."/>
            <person name="Qin H."/>
            <person name="Bao Y."/>
            <person name="Leung R.K.K."/>
            <person name="Ng P.K.S."/>
            <person name="Zou J."/>
            <person name="Zhong X.J."/>
            <person name="Ran P.X."/>
            <person name="Zhong N.S."/>
            <person name="Liu Z.G."/>
            <person name="Tsui S.K.W."/>
        </authorList>
    </citation>
    <scope>NUCLEOTIDE SEQUENCE</scope>
    <source>
        <strain evidence="1">Derf</strain>
        <tissue evidence="1">Whole organism</tissue>
    </source>
</reference>
<evidence type="ECO:0000313" key="2">
    <source>
        <dbReference type="Proteomes" id="UP000790347"/>
    </source>
</evidence>